<evidence type="ECO:0000256" key="3">
    <source>
        <dbReference type="SAM" id="MobiDB-lite"/>
    </source>
</evidence>
<dbReference type="InterPro" id="IPR036186">
    <property type="entry name" value="Serpin_sf"/>
</dbReference>
<reference evidence="6" key="1">
    <citation type="submission" date="2016-04" db="EMBL/GenBank/DDBJ databases">
        <title>Cephalotus genome sequencing.</title>
        <authorList>
            <person name="Fukushima K."/>
            <person name="Hasebe M."/>
            <person name="Fang X."/>
        </authorList>
    </citation>
    <scope>NUCLEOTIDE SEQUENCE [LARGE SCALE GENOMIC DNA]</scope>
    <source>
        <strain evidence="6">cv. St1</strain>
    </source>
</reference>
<dbReference type="SMART" id="SM00093">
    <property type="entry name" value="SERPIN"/>
    <property type="match status" value="1"/>
</dbReference>
<keyword evidence="6" id="KW-1185">Reference proteome</keyword>
<dbReference type="STRING" id="3775.A0A1Q3CC43"/>
<accession>A0A1Q3CC43</accession>
<evidence type="ECO:0000259" key="4">
    <source>
        <dbReference type="SMART" id="SM00093"/>
    </source>
</evidence>
<dbReference type="InterPro" id="IPR023795">
    <property type="entry name" value="Serpin_CS"/>
</dbReference>
<feature type="domain" description="Serpin" evidence="4">
    <location>
        <begin position="10"/>
        <end position="417"/>
    </location>
</feature>
<dbReference type="Pfam" id="PF00079">
    <property type="entry name" value="Serpin"/>
    <property type="match status" value="1"/>
</dbReference>
<dbReference type="PANTHER" id="PTHR11461:SF340">
    <property type="entry name" value="SERPIN DOMAIN-CONTAINING PROTEIN"/>
    <property type="match status" value="1"/>
</dbReference>
<protein>
    <submittedName>
        <fullName evidence="5">Serpin domain-containing protein</fullName>
    </submittedName>
</protein>
<dbReference type="SUPFAM" id="SSF56574">
    <property type="entry name" value="Serpins"/>
    <property type="match status" value="1"/>
</dbReference>
<organism evidence="5 6">
    <name type="scientific">Cephalotus follicularis</name>
    <name type="common">Albany pitcher plant</name>
    <dbReference type="NCBI Taxonomy" id="3775"/>
    <lineage>
        <taxon>Eukaryota</taxon>
        <taxon>Viridiplantae</taxon>
        <taxon>Streptophyta</taxon>
        <taxon>Embryophyta</taxon>
        <taxon>Tracheophyta</taxon>
        <taxon>Spermatophyta</taxon>
        <taxon>Magnoliopsida</taxon>
        <taxon>eudicotyledons</taxon>
        <taxon>Gunneridae</taxon>
        <taxon>Pentapetalae</taxon>
        <taxon>rosids</taxon>
        <taxon>fabids</taxon>
        <taxon>Oxalidales</taxon>
        <taxon>Cephalotaceae</taxon>
        <taxon>Cephalotus</taxon>
    </lineage>
</organism>
<dbReference type="InterPro" id="IPR042178">
    <property type="entry name" value="Serpin_sf_1"/>
</dbReference>
<dbReference type="AlphaFoldDB" id="A0A1Q3CC43"/>
<dbReference type="GO" id="GO:0005615">
    <property type="term" value="C:extracellular space"/>
    <property type="evidence" value="ECO:0007669"/>
    <property type="project" value="InterPro"/>
</dbReference>
<dbReference type="InterPro" id="IPR000215">
    <property type="entry name" value="Serpin_fam"/>
</dbReference>
<dbReference type="CDD" id="cd02043">
    <property type="entry name" value="serpinP_plants"/>
    <property type="match status" value="1"/>
</dbReference>
<feature type="region of interest" description="Disordered" evidence="3">
    <location>
        <begin position="85"/>
        <end position="108"/>
    </location>
</feature>
<evidence type="ECO:0000313" key="5">
    <source>
        <dbReference type="EMBL" id="GAV77681.1"/>
    </source>
</evidence>
<evidence type="ECO:0000313" key="6">
    <source>
        <dbReference type="Proteomes" id="UP000187406"/>
    </source>
</evidence>
<dbReference type="GO" id="GO:0004867">
    <property type="term" value="F:serine-type endopeptidase inhibitor activity"/>
    <property type="evidence" value="ECO:0007669"/>
    <property type="project" value="InterPro"/>
</dbReference>
<proteinExistence type="inferred from homology"/>
<dbReference type="EMBL" id="BDDD01001659">
    <property type="protein sequence ID" value="GAV77681.1"/>
    <property type="molecule type" value="Genomic_DNA"/>
</dbReference>
<evidence type="ECO:0000256" key="2">
    <source>
        <dbReference type="RuleBase" id="RU000411"/>
    </source>
</evidence>
<dbReference type="Gene3D" id="2.30.39.10">
    <property type="entry name" value="Alpha-1-antitrypsin, domain 1"/>
    <property type="match status" value="1"/>
</dbReference>
<dbReference type="InterPro" id="IPR042185">
    <property type="entry name" value="Serpin_sf_2"/>
</dbReference>
<comment type="caution">
    <text evidence="5">The sequence shown here is derived from an EMBL/GenBank/DDBJ whole genome shotgun (WGS) entry which is preliminary data.</text>
</comment>
<dbReference type="Proteomes" id="UP000187406">
    <property type="component" value="Unassembled WGS sequence"/>
</dbReference>
<name>A0A1Q3CC43_CEPFO</name>
<comment type="similarity">
    <text evidence="1 2">Belongs to the serpin family.</text>
</comment>
<sequence length="418" mass="47556">MEFCMRIATQEILEKIKNREEHENNFVMSPLSINAMLNMIAMGSTGKTLEELLNYLGSETITDLHSKSLAMVALTSTKKVVGDDDQRCSLESSPDPPKECNQSESWDDWGPERVAKEPTFSMVNGIWSDQRFPLKPCYLEIAKTIFQAHAKTVDFVQMAEEARNEVNIWVAKATKGLLKDILQPGSFDSQTMVVLANALYFKGDWLDPFDAYYTRDRDFHLLNGKTVRVPLMAKGYTVNFYGSFDDFKLLKLPYDHVQGNKQLSMYVFLPHKKDGLQDLMIKFDSDPSLLTKQYDLRREELEVILIPKFKFSYAFTASNSMIKLGLTLPFCPKGELTEMVDSPHSDKVFISRLFHKSLIEVDEEGTEAASETISNDNGYAMRKPKPRTSFVADHPFMFMIKDDTSGVVFFTGALLNPK</sequence>
<dbReference type="PANTHER" id="PTHR11461">
    <property type="entry name" value="SERINE PROTEASE INHIBITOR, SERPIN"/>
    <property type="match status" value="1"/>
</dbReference>
<dbReference type="OrthoDB" id="1063785at2759"/>
<evidence type="ECO:0000256" key="1">
    <source>
        <dbReference type="ARBA" id="ARBA00009500"/>
    </source>
</evidence>
<dbReference type="InParanoid" id="A0A1Q3CC43"/>
<dbReference type="InterPro" id="IPR023796">
    <property type="entry name" value="Serpin_dom"/>
</dbReference>
<gene>
    <name evidence="5" type="ORF">CFOL_v3_21152</name>
</gene>
<dbReference type="PROSITE" id="PS00284">
    <property type="entry name" value="SERPIN"/>
    <property type="match status" value="1"/>
</dbReference>
<dbReference type="Gene3D" id="3.30.497.10">
    <property type="entry name" value="Antithrombin, subunit I, domain 2"/>
    <property type="match status" value="2"/>
</dbReference>